<keyword evidence="3" id="KW-0964">Secreted</keyword>
<keyword evidence="2" id="KW-0134">Cell wall</keyword>
<dbReference type="Pfam" id="PF22799">
    <property type="entry name" value="PIR1-like_C"/>
    <property type="match status" value="1"/>
</dbReference>
<reference evidence="9" key="1">
    <citation type="submission" date="2018-06" db="EMBL/GenBank/DDBJ databases">
        <authorList>
            <person name="Guldener U."/>
        </authorList>
    </citation>
    <scope>NUCLEOTIDE SEQUENCE [LARGE SCALE GENOMIC DNA]</scope>
    <source>
        <strain evidence="9">UTAD17</strain>
    </source>
</reference>
<accession>A0A376B9P9</accession>
<name>A0A376B9P9_9ASCO</name>
<evidence type="ECO:0000256" key="2">
    <source>
        <dbReference type="ARBA" id="ARBA00022512"/>
    </source>
</evidence>
<evidence type="ECO:0000256" key="5">
    <source>
        <dbReference type="ARBA" id="ARBA00038219"/>
    </source>
</evidence>
<dbReference type="GO" id="GO:0009277">
    <property type="term" value="C:fungal-type cell wall"/>
    <property type="evidence" value="ECO:0007669"/>
    <property type="project" value="TreeGrafter"/>
</dbReference>
<evidence type="ECO:0000313" key="8">
    <source>
        <dbReference type="EMBL" id="SSD61254.1"/>
    </source>
</evidence>
<evidence type="ECO:0000313" key="9">
    <source>
        <dbReference type="Proteomes" id="UP000262825"/>
    </source>
</evidence>
<feature type="region of interest" description="Disordered" evidence="6">
    <location>
        <begin position="54"/>
        <end position="77"/>
    </location>
</feature>
<dbReference type="VEuPathDB" id="FungiDB:SCODWIG_03015"/>
<dbReference type="EMBL" id="UFAJ01000625">
    <property type="protein sequence ID" value="SSD61254.1"/>
    <property type="molecule type" value="Genomic_DNA"/>
</dbReference>
<evidence type="ECO:0000259" key="7">
    <source>
        <dbReference type="Pfam" id="PF22799"/>
    </source>
</evidence>
<comment type="subcellular location">
    <subcellularLocation>
        <location evidence="1">Secreted</location>
        <location evidence="1">Cell wall</location>
    </subcellularLocation>
</comment>
<dbReference type="GO" id="GO:0005199">
    <property type="term" value="F:structural constituent of cell wall"/>
    <property type="evidence" value="ECO:0007669"/>
    <property type="project" value="TreeGrafter"/>
</dbReference>
<proteinExistence type="inferred from homology"/>
<evidence type="ECO:0000256" key="4">
    <source>
        <dbReference type="ARBA" id="ARBA00022729"/>
    </source>
</evidence>
<gene>
    <name evidence="8" type="ORF">SCODWIG_03015</name>
</gene>
<sequence>MVKSKLLLLPPLLLKLLLPLFLKSVTVKSKLLLLPPLLLNLLPLLASSLTTSFTSSITPTGSTTTLAPATTTASNSTDPVEAQACKTNGTLSMTLNDGILKDSKDRIGSIVANRQFQFDGPPQAGAIYAKGWSITQEGNLAIGTEDVFYQCLSGDFYNLYDERIGGQCKAVHLEVIDLVSC</sequence>
<dbReference type="PANTHER" id="PTHR47254">
    <property type="entry name" value="CELL WALL MANNOPROTEIN CIS3-RELATED"/>
    <property type="match status" value="1"/>
</dbReference>
<dbReference type="PANTHER" id="PTHR47254:SF1">
    <property type="entry name" value="CELL WALL MANNOPROTEIN CIS3-RELATED"/>
    <property type="match status" value="1"/>
</dbReference>
<evidence type="ECO:0000256" key="3">
    <source>
        <dbReference type="ARBA" id="ARBA00022525"/>
    </source>
</evidence>
<evidence type="ECO:0000256" key="6">
    <source>
        <dbReference type="SAM" id="MobiDB-lite"/>
    </source>
</evidence>
<feature type="domain" description="Cell wall mannoprotein PIR1-like C-terminal" evidence="7">
    <location>
        <begin position="98"/>
        <end position="171"/>
    </location>
</feature>
<dbReference type="InterPro" id="IPR051153">
    <property type="entry name" value="Yeast_CWMannoprotein_PIR"/>
</dbReference>
<keyword evidence="4" id="KW-0732">Signal</keyword>
<dbReference type="AlphaFoldDB" id="A0A376B9P9"/>
<organism evidence="8 9">
    <name type="scientific">Saccharomycodes ludwigii</name>
    <dbReference type="NCBI Taxonomy" id="36035"/>
    <lineage>
        <taxon>Eukaryota</taxon>
        <taxon>Fungi</taxon>
        <taxon>Dikarya</taxon>
        <taxon>Ascomycota</taxon>
        <taxon>Saccharomycotina</taxon>
        <taxon>Saccharomycetes</taxon>
        <taxon>Saccharomycodales</taxon>
        <taxon>Saccharomycodaceae</taxon>
        <taxon>Saccharomycodes</taxon>
    </lineage>
</organism>
<dbReference type="GO" id="GO:0031505">
    <property type="term" value="P:fungal-type cell wall organization"/>
    <property type="evidence" value="ECO:0007669"/>
    <property type="project" value="TreeGrafter"/>
</dbReference>
<evidence type="ECO:0000256" key="1">
    <source>
        <dbReference type="ARBA" id="ARBA00004191"/>
    </source>
</evidence>
<protein>
    <recommendedName>
        <fullName evidence="7">Cell wall mannoprotein PIR1-like C-terminal domain-containing protein</fullName>
    </recommendedName>
</protein>
<dbReference type="Proteomes" id="UP000262825">
    <property type="component" value="Unassembled WGS sequence"/>
</dbReference>
<keyword evidence="9" id="KW-1185">Reference proteome</keyword>
<dbReference type="InterPro" id="IPR054508">
    <property type="entry name" value="PIR1-like_C"/>
</dbReference>
<comment type="similarity">
    <text evidence="5">Belongs to the PIR protein family.</text>
</comment>